<dbReference type="Proteomes" id="UP000196640">
    <property type="component" value="Unassembled WGS sequence"/>
</dbReference>
<comment type="subcellular location">
    <subcellularLocation>
        <location evidence="1">Cell membrane</location>
        <topology evidence="1">Multi-pass membrane protein</topology>
    </subcellularLocation>
</comment>
<protein>
    <submittedName>
        <fullName evidence="10">Type I secretion system permease/ATPase</fullName>
    </submittedName>
</protein>
<feature type="domain" description="ABC transmembrane type-1" evidence="9">
    <location>
        <begin position="57"/>
        <end position="338"/>
    </location>
</feature>
<dbReference type="PANTHER" id="PTHR24221">
    <property type="entry name" value="ATP-BINDING CASSETTE SUB-FAMILY B"/>
    <property type="match status" value="1"/>
</dbReference>
<dbReference type="Gene3D" id="1.20.1560.10">
    <property type="entry name" value="ABC transporter type 1, transmembrane domain"/>
    <property type="match status" value="1"/>
</dbReference>
<feature type="domain" description="ABC transporter" evidence="8">
    <location>
        <begin position="372"/>
        <end position="610"/>
    </location>
</feature>
<dbReference type="InterPro" id="IPR003439">
    <property type="entry name" value="ABC_transporter-like_ATP-bd"/>
</dbReference>
<evidence type="ECO:0000256" key="7">
    <source>
        <dbReference type="SAM" id="Phobius"/>
    </source>
</evidence>
<dbReference type="GO" id="GO:0016887">
    <property type="term" value="F:ATP hydrolysis activity"/>
    <property type="evidence" value="ECO:0007669"/>
    <property type="project" value="InterPro"/>
</dbReference>
<evidence type="ECO:0000256" key="2">
    <source>
        <dbReference type="ARBA" id="ARBA00022692"/>
    </source>
</evidence>
<dbReference type="Gene3D" id="3.40.50.300">
    <property type="entry name" value="P-loop containing nucleotide triphosphate hydrolases"/>
    <property type="match status" value="1"/>
</dbReference>
<dbReference type="Pfam" id="PF00005">
    <property type="entry name" value="ABC_tran"/>
    <property type="match status" value="1"/>
</dbReference>
<dbReference type="InterPro" id="IPR036640">
    <property type="entry name" value="ABC1_TM_sf"/>
</dbReference>
<comment type="caution">
    <text evidence="10">The sequence shown here is derived from an EMBL/GenBank/DDBJ whole genome shotgun (WGS) entry which is preliminary data.</text>
</comment>
<dbReference type="SUPFAM" id="SSF52540">
    <property type="entry name" value="P-loop containing nucleoside triphosphate hydrolases"/>
    <property type="match status" value="1"/>
</dbReference>
<gene>
    <name evidence="10" type="ORF">CDV52_09010</name>
</gene>
<dbReference type="CDD" id="cd18586">
    <property type="entry name" value="ABC_6TM_PrtD_like"/>
    <property type="match status" value="1"/>
</dbReference>
<dbReference type="NCBIfam" id="TIGR01842">
    <property type="entry name" value="type_I_sec_PrtD"/>
    <property type="match status" value="1"/>
</dbReference>
<organism evidence="10 11">
    <name type="scientific">Haematobacter missouriensis</name>
    <dbReference type="NCBI Taxonomy" id="366616"/>
    <lineage>
        <taxon>Bacteria</taxon>
        <taxon>Pseudomonadati</taxon>
        <taxon>Pseudomonadota</taxon>
        <taxon>Alphaproteobacteria</taxon>
        <taxon>Rhodobacterales</taxon>
        <taxon>Paracoccaceae</taxon>
        <taxon>Haematobacter</taxon>
    </lineage>
</organism>
<dbReference type="InterPro" id="IPR047957">
    <property type="entry name" value="ABC_AprD-like_6TM"/>
</dbReference>
<feature type="transmembrane region" description="Helical" evidence="7">
    <location>
        <begin position="90"/>
        <end position="110"/>
    </location>
</feature>
<dbReference type="InterPro" id="IPR003593">
    <property type="entry name" value="AAA+_ATPase"/>
</dbReference>
<dbReference type="PANTHER" id="PTHR24221:SF248">
    <property type="entry name" value="ABC TRANSPORTER TRANSMEMBRANE REGION"/>
    <property type="match status" value="1"/>
</dbReference>
<keyword evidence="3" id="KW-0547">Nucleotide-binding</keyword>
<evidence type="ECO:0000256" key="1">
    <source>
        <dbReference type="ARBA" id="ARBA00004651"/>
    </source>
</evidence>
<sequence>MEKRACLGRALSPEALCASVPGASPLNQGIEAMNVKTLHEEENPYRLALRRLRGSFLMVAFFSALINVLMLTGPLYMLQVYDRVLGSGSLATLRGLFLIVGILYAFMGLYEFLRSRLLARAAVRLDQDVGPAAFRAWLRSGGQPGRGEAQRAAGLPLGDLGTVRGFISSPAMGSIFDIPWIPLYLGLLFLIHPWLGWLTLAGAGVVALVAILGRYLTRGPQDTSNRIETEARVFSEQGRRNAEVIEAMGMENSVARRWQEAHARAVATGQGASDVSEVTGAFSKAFRMLLQSAMLTLGAFLVLRHEMTAGMIIATSILSGRALAPVDQIIAQWRIIGNASAAHRRLTAFFGGQSRGPRPVALPLPSGQIAANRLTCLGPSPAAGGERQRILNQVSFALEAGDGLGVIGNSAAGKSTLARLIVGAWAPDAGDIRFDGATRDQWDPQFLGRAMGYLPQTVELLPGTIRDNITRFDLATSDEEMIAAARLAGVHDMILALPEGYATQVGLPGQPLSGGQVQRIGLARAVFGSPRIVVLDEPNANLDATGEAALAKAIRILRDTGTTVVLMTHRTSALAEVNKIMLLSAGSVMKFGERDEVLRGLMLRPVPDAAARTVGAPAQSPNMIAGGQ</sequence>
<dbReference type="GO" id="GO:0034040">
    <property type="term" value="F:ATPase-coupled lipid transmembrane transporter activity"/>
    <property type="evidence" value="ECO:0007669"/>
    <property type="project" value="TreeGrafter"/>
</dbReference>
<dbReference type="GO" id="GO:0005886">
    <property type="term" value="C:plasma membrane"/>
    <property type="evidence" value="ECO:0007669"/>
    <property type="project" value="UniProtKB-SubCell"/>
</dbReference>
<evidence type="ECO:0000313" key="10">
    <source>
        <dbReference type="EMBL" id="OWJ84022.1"/>
    </source>
</evidence>
<dbReference type="GO" id="GO:0030253">
    <property type="term" value="P:protein secretion by the type I secretion system"/>
    <property type="evidence" value="ECO:0007669"/>
    <property type="project" value="InterPro"/>
</dbReference>
<feature type="transmembrane region" description="Helical" evidence="7">
    <location>
        <begin position="197"/>
        <end position="216"/>
    </location>
</feature>
<name>A0A212AR94_9RHOB</name>
<dbReference type="InterPro" id="IPR039421">
    <property type="entry name" value="Type_1_exporter"/>
</dbReference>
<feature type="transmembrane region" description="Helical" evidence="7">
    <location>
        <begin position="56"/>
        <end position="78"/>
    </location>
</feature>
<dbReference type="AlphaFoldDB" id="A0A212AR94"/>
<evidence type="ECO:0000259" key="9">
    <source>
        <dbReference type="PROSITE" id="PS50929"/>
    </source>
</evidence>
<keyword evidence="5 7" id="KW-1133">Transmembrane helix</keyword>
<keyword evidence="4" id="KW-0067">ATP-binding</keyword>
<dbReference type="InterPro" id="IPR011527">
    <property type="entry name" value="ABC1_TM_dom"/>
</dbReference>
<dbReference type="GO" id="GO:0140359">
    <property type="term" value="F:ABC-type transporter activity"/>
    <property type="evidence" value="ECO:0007669"/>
    <property type="project" value="InterPro"/>
</dbReference>
<keyword evidence="2 7" id="KW-0812">Transmembrane</keyword>
<evidence type="ECO:0000259" key="8">
    <source>
        <dbReference type="PROSITE" id="PS50893"/>
    </source>
</evidence>
<evidence type="ECO:0000256" key="6">
    <source>
        <dbReference type="ARBA" id="ARBA00023136"/>
    </source>
</evidence>
<dbReference type="OrthoDB" id="9808328at2"/>
<dbReference type="Pfam" id="PF00664">
    <property type="entry name" value="ABC_membrane"/>
    <property type="match status" value="1"/>
</dbReference>
<evidence type="ECO:0000256" key="3">
    <source>
        <dbReference type="ARBA" id="ARBA00022741"/>
    </source>
</evidence>
<evidence type="ECO:0000313" key="11">
    <source>
        <dbReference type="Proteomes" id="UP000196640"/>
    </source>
</evidence>
<proteinExistence type="predicted"/>
<accession>A0A212AR94</accession>
<dbReference type="InterPro" id="IPR010128">
    <property type="entry name" value="ATPase_T1SS_PrtD-like"/>
</dbReference>
<dbReference type="PROSITE" id="PS50893">
    <property type="entry name" value="ABC_TRANSPORTER_2"/>
    <property type="match status" value="1"/>
</dbReference>
<dbReference type="InterPro" id="IPR027417">
    <property type="entry name" value="P-loop_NTPase"/>
</dbReference>
<dbReference type="STRING" id="366616.CG51_17255"/>
<reference evidence="10 11" key="1">
    <citation type="submission" date="2016-11" db="EMBL/GenBank/DDBJ databases">
        <title>Comparison of Traditional DNA-DNA Hybridization with In Silico Genomic Analysis.</title>
        <authorList>
            <person name="Nicholson A.C."/>
            <person name="Sammons S."/>
            <person name="Humrighouse B.W."/>
            <person name="Graziano J."/>
            <person name="Lasker B."/>
            <person name="Whitney A.M."/>
            <person name="Mcquiston J.R."/>
        </authorList>
    </citation>
    <scope>NUCLEOTIDE SEQUENCE [LARGE SCALE GENOMIC DNA]</scope>
    <source>
        <strain evidence="10 11">H2381</strain>
    </source>
</reference>
<dbReference type="SUPFAM" id="SSF90123">
    <property type="entry name" value="ABC transporter transmembrane region"/>
    <property type="match status" value="1"/>
</dbReference>
<keyword evidence="6 7" id="KW-0472">Membrane</keyword>
<dbReference type="SMART" id="SM00382">
    <property type="entry name" value="AAA"/>
    <property type="match status" value="1"/>
</dbReference>
<dbReference type="GO" id="GO:0030256">
    <property type="term" value="C:type I protein secretion system complex"/>
    <property type="evidence" value="ECO:0007669"/>
    <property type="project" value="InterPro"/>
</dbReference>
<evidence type="ECO:0000256" key="4">
    <source>
        <dbReference type="ARBA" id="ARBA00022840"/>
    </source>
</evidence>
<evidence type="ECO:0000256" key="5">
    <source>
        <dbReference type="ARBA" id="ARBA00022989"/>
    </source>
</evidence>
<dbReference type="EMBL" id="NIPX01000010">
    <property type="protein sequence ID" value="OWJ84022.1"/>
    <property type="molecule type" value="Genomic_DNA"/>
</dbReference>
<dbReference type="PROSITE" id="PS50929">
    <property type="entry name" value="ABC_TM1F"/>
    <property type="match status" value="1"/>
</dbReference>
<dbReference type="GO" id="GO:0005524">
    <property type="term" value="F:ATP binding"/>
    <property type="evidence" value="ECO:0007669"/>
    <property type="project" value="UniProtKB-KW"/>
</dbReference>